<reference evidence="3 4" key="1">
    <citation type="submission" date="2016-11" db="EMBL/GenBank/DDBJ databases">
        <title>The macronuclear genome of Stentor coeruleus: a giant cell with tiny introns.</title>
        <authorList>
            <person name="Slabodnick M."/>
            <person name="Ruby J.G."/>
            <person name="Reiff S.B."/>
            <person name="Swart E.C."/>
            <person name="Gosai S."/>
            <person name="Prabakaran S."/>
            <person name="Witkowska E."/>
            <person name="Larue G.E."/>
            <person name="Fisher S."/>
            <person name="Freeman R.M."/>
            <person name="Gunawardena J."/>
            <person name="Chu W."/>
            <person name="Stover N.A."/>
            <person name="Gregory B.D."/>
            <person name="Nowacki M."/>
            <person name="Derisi J."/>
            <person name="Roy S.W."/>
            <person name="Marshall W.F."/>
            <person name="Sood P."/>
        </authorList>
    </citation>
    <scope>NUCLEOTIDE SEQUENCE [LARGE SCALE GENOMIC DNA]</scope>
    <source>
        <strain evidence="3">WM001</strain>
    </source>
</reference>
<dbReference type="GO" id="GO:0030677">
    <property type="term" value="C:ribonuclease P complex"/>
    <property type="evidence" value="ECO:0007669"/>
    <property type="project" value="InterPro"/>
</dbReference>
<organism evidence="3 4">
    <name type="scientific">Stentor coeruleus</name>
    <dbReference type="NCBI Taxonomy" id="5963"/>
    <lineage>
        <taxon>Eukaryota</taxon>
        <taxon>Sar</taxon>
        <taxon>Alveolata</taxon>
        <taxon>Ciliophora</taxon>
        <taxon>Postciliodesmatophora</taxon>
        <taxon>Heterotrichea</taxon>
        <taxon>Heterotrichida</taxon>
        <taxon>Stentoridae</taxon>
        <taxon>Stentor</taxon>
    </lineage>
</organism>
<evidence type="ECO:0000313" key="3">
    <source>
        <dbReference type="EMBL" id="OMJ81197.1"/>
    </source>
</evidence>
<evidence type="ECO:0000256" key="1">
    <source>
        <dbReference type="ARBA" id="ARBA00010800"/>
    </source>
</evidence>
<keyword evidence="2" id="KW-0819">tRNA processing</keyword>
<dbReference type="AlphaFoldDB" id="A0A1R2BX25"/>
<dbReference type="EMBL" id="MPUH01000389">
    <property type="protein sequence ID" value="OMJ81197.1"/>
    <property type="molecule type" value="Genomic_DNA"/>
</dbReference>
<name>A0A1R2BX25_9CILI</name>
<comment type="caution">
    <text evidence="3">The sequence shown here is derived from an EMBL/GenBank/DDBJ whole genome shotgun (WGS) entry which is preliminary data.</text>
</comment>
<gene>
    <name evidence="3" type="ORF">SteCoe_18373</name>
</gene>
<protein>
    <submittedName>
        <fullName evidence="3">Uncharacterized protein</fullName>
    </submittedName>
</protein>
<dbReference type="Gene3D" id="3.30.70.3250">
    <property type="entry name" value="Ribonuclease P, Pop5 subunit"/>
    <property type="match status" value="1"/>
</dbReference>
<sequence>MEKYQVKIAFESRNIEVTNNLMSNILEFAIRSMYGLIGGSLLNYEILSIEAENSMMCFQCDKGDSEKIIGALAMVGSYGVSRIKTAVKKISCPD</sequence>
<dbReference type="InterPro" id="IPR038085">
    <property type="entry name" value="Rnp2-like_sf"/>
</dbReference>
<dbReference type="GO" id="GO:0001682">
    <property type="term" value="P:tRNA 5'-leader removal"/>
    <property type="evidence" value="ECO:0007669"/>
    <property type="project" value="InterPro"/>
</dbReference>
<dbReference type="Proteomes" id="UP000187209">
    <property type="component" value="Unassembled WGS sequence"/>
</dbReference>
<dbReference type="OrthoDB" id="10512365at2759"/>
<dbReference type="SUPFAM" id="SSF160350">
    <property type="entry name" value="Rnp2-like"/>
    <property type="match status" value="1"/>
</dbReference>
<evidence type="ECO:0000256" key="2">
    <source>
        <dbReference type="ARBA" id="ARBA00022694"/>
    </source>
</evidence>
<comment type="similarity">
    <text evidence="1">Belongs to the eukaryotic/archaeal RNase P protein component 2 family.</text>
</comment>
<keyword evidence="4" id="KW-1185">Reference proteome</keyword>
<dbReference type="InterPro" id="IPR002759">
    <property type="entry name" value="Pop5/Rpp14/Rnp2-like"/>
</dbReference>
<proteinExistence type="inferred from homology"/>
<dbReference type="Pfam" id="PF01900">
    <property type="entry name" value="RNase_P_Rpp14"/>
    <property type="match status" value="1"/>
</dbReference>
<accession>A0A1R2BX25</accession>
<evidence type="ECO:0000313" key="4">
    <source>
        <dbReference type="Proteomes" id="UP000187209"/>
    </source>
</evidence>